<evidence type="ECO:0000256" key="1">
    <source>
        <dbReference type="SAM" id="MobiDB-lite"/>
    </source>
</evidence>
<organism evidence="2">
    <name type="scientific">Culex pipiens</name>
    <name type="common">House mosquito</name>
    <dbReference type="NCBI Taxonomy" id="7175"/>
    <lineage>
        <taxon>Eukaryota</taxon>
        <taxon>Metazoa</taxon>
        <taxon>Ecdysozoa</taxon>
        <taxon>Arthropoda</taxon>
        <taxon>Hexapoda</taxon>
        <taxon>Insecta</taxon>
        <taxon>Pterygota</taxon>
        <taxon>Neoptera</taxon>
        <taxon>Endopterygota</taxon>
        <taxon>Diptera</taxon>
        <taxon>Nematocera</taxon>
        <taxon>Culicoidea</taxon>
        <taxon>Culicidae</taxon>
        <taxon>Culicinae</taxon>
        <taxon>Culicini</taxon>
        <taxon>Culex</taxon>
        <taxon>Culex</taxon>
    </lineage>
</organism>
<feature type="region of interest" description="Disordered" evidence="1">
    <location>
        <begin position="130"/>
        <end position="164"/>
    </location>
</feature>
<dbReference type="EMBL" id="HBUE01195762">
    <property type="protein sequence ID" value="CAG6527583.1"/>
    <property type="molecule type" value="Transcribed_RNA"/>
</dbReference>
<evidence type="ECO:0000313" key="2">
    <source>
        <dbReference type="EMBL" id="CAG6579305.1"/>
    </source>
</evidence>
<proteinExistence type="predicted"/>
<dbReference type="EMBL" id="HBUE01062807">
    <property type="protein sequence ID" value="CAG6469359.1"/>
    <property type="molecule type" value="Transcribed_RNA"/>
</dbReference>
<protein>
    <submittedName>
        <fullName evidence="2">(northern house mosquito) hypothetical protein</fullName>
    </submittedName>
</protein>
<reference evidence="2" key="1">
    <citation type="submission" date="2021-05" db="EMBL/GenBank/DDBJ databases">
        <authorList>
            <person name="Alioto T."/>
            <person name="Alioto T."/>
            <person name="Gomez Garrido J."/>
        </authorList>
    </citation>
    <scope>NUCLEOTIDE SEQUENCE</scope>
</reference>
<sequence>MREAVLHPARVADAYRVPAREKDFCLQHLRNKVCLEEGITAPYEEQTLGREFAQAQVHLLREGIPAAEPTSTTRDEAHRRSNHVRNLRRRLQIQLHADPAQDARARHGVQGRQAVQKQQPIAQECEAATARGISRTKSAAATTAINNARHRRGDRSAHARTQPRLDDVVRVFPVASDSAAATAPSSAAVSSGPLSGWVRVSSRWSRGHGTGRDDASTRQLQRLACVRLVSSARF</sequence>
<feature type="compositionally biased region" description="Polar residues" evidence="1">
    <location>
        <begin position="135"/>
        <end position="146"/>
    </location>
</feature>
<dbReference type="AlphaFoldDB" id="A0A8D8JSD7"/>
<accession>A0A8D8JSD7</accession>
<name>A0A8D8JSD7_CULPI</name>
<dbReference type="EMBL" id="HBUE01301759">
    <property type="protein sequence ID" value="CAG6579305.1"/>
    <property type="molecule type" value="Transcribed_RNA"/>
</dbReference>